<evidence type="ECO:0000256" key="10">
    <source>
        <dbReference type="ARBA" id="ARBA00022840"/>
    </source>
</evidence>
<keyword evidence="8" id="KW-0547">Nucleotide-binding</keyword>
<evidence type="ECO:0000256" key="13">
    <source>
        <dbReference type="ARBA" id="ARBA00031251"/>
    </source>
</evidence>
<accession>A0A2I1II33</accession>
<dbReference type="InterPro" id="IPR011009">
    <property type="entry name" value="Kinase-like_dom_sf"/>
</dbReference>
<keyword evidence="7" id="KW-0808">Transferase</keyword>
<keyword evidence="10" id="KW-0067">ATP-binding</keyword>
<comment type="subunit">
    <text evidence="3">Monomer.</text>
</comment>
<feature type="domain" description="Maltokinase N-terminal cap" evidence="16">
    <location>
        <begin position="14"/>
        <end position="118"/>
    </location>
</feature>
<dbReference type="GO" id="GO:0005978">
    <property type="term" value="P:glycogen biosynthetic process"/>
    <property type="evidence" value="ECO:0007669"/>
    <property type="project" value="UniProtKB-UniPathway"/>
</dbReference>
<evidence type="ECO:0000256" key="3">
    <source>
        <dbReference type="ARBA" id="ARBA00011245"/>
    </source>
</evidence>
<proteinExistence type="inferred from homology"/>
<keyword evidence="12" id="KW-0119">Carbohydrate metabolism</keyword>
<dbReference type="GO" id="GO:0005524">
    <property type="term" value="F:ATP binding"/>
    <property type="evidence" value="ECO:0007669"/>
    <property type="project" value="UniProtKB-KW"/>
</dbReference>
<evidence type="ECO:0000313" key="18">
    <source>
        <dbReference type="Proteomes" id="UP000242755"/>
    </source>
</evidence>
<evidence type="ECO:0000259" key="16">
    <source>
        <dbReference type="Pfam" id="PF18085"/>
    </source>
</evidence>
<dbReference type="EC" id="2.7.1.175" evidence="4"/>
<feature type="region of interest" description="Disordered" evidence="15">
    <location>
        <begin position="508"/>
        <end position="752"/>
    </location>
</feature>
<feature type="compositionally biased region" description="Acidic residues" evidence="15">
    <location>
        <begin position="728"/>
        <end position="741"/>
    </location>
</feature>
<name>A0A2I1II33_9MICO</name>
<feature type="compositionally biased region" description="Basic and acidic residues" evidence="15">
    <location>
        <begin position="534"/>
        <end position="545"/>
    </location>
</feature>
<feature type="compositionally biased region" description="Basic residues" evidence="15">
    <location>
        <begin position="637"/>
        <end position="646"/>
    </location>
</feature>
<evidence type="ECO:0000313" key="17">
    <source>
        <dbReference type="EMBL" id="PKY70786.1"/>
    </source>
</evidence>
<dbReference type="Proteomes" id="UP000242755">
    <property type="component" value="Unassembled WGS sequence"/>
</dbReference>
<evidence type="ECO:0000256" key="11">
    <source>
        <dbReference type="ARBA" id="ARBA00023056"/>
    </source>
</evidence>
<reference evidence="17 18" key="1">
    <citation type="submission" date="2017-12" db="EMBL/GenBank/DDBJ databases">
        <title>Phylogenetic diversity of female urinary microbiome.</title>
        <authorList>
            <person name="Thomas-White K."/>
            <person name="Wolfe A.J."/>
        </authorList>
    </citation>
    <scope>NUCLEOTIDE SEQUENCE [LARGE SCALE GENOMIC DNA]</scope>
    <source>
        <strain evidence="17 18">UMB0426</strain>
    </source>
</reference>
<evidence type="ECO:0000256" key="15">
    <source>
        <dbReference type="SAM" id="MobiDB-lite"/>
    </source>
</evidence>
<dbReference type="GO" id="GO:0016301">
    <property type="term" value="F:kinase activity"/>
    <property type="evidence" value="ECO:0007669"/>
    <property type="project" value="UniProtKB-KW"/>
</dbReference>
<dbReference type="STRING" id="1176165.GCA_001584405_01352"/>
<keyword evidence="9" id="KW-0418">Kinase</keyword>
<evidence type="ECO:0000256" key="7">
    <source>
        <dbReference type="ARBA" id="ARBA00022679"/>
    </source>
</evidence>
<dbReference type="Pfam" id="PF18085">
    <property type="entry name" value="Mak_N_cap"/>
    <property type="match status" value="1"/>
</dbReference>
<dbReference type="AlphaFoldDB" id="A0A2I1II33"/>
<evidence type="ECO:0000256" key="1">
    <source>
        <dbReference type="ARBA" id="ARBA00004964"/>
    </source>
</evidence>
<protein>
    <recommendedName>
        <fullName evidence="5">Maltokinase</fullName>
        <ecNumber evidence="4">2.7.1.175</ecNumber>
    </recommendedName>
    <alternativeName>
        <fullName evidence="13">Maltose-1-phosphate synthase</fullName>
    </alternativeName>
</protein>
<comment type="pathway">
    <text evidence="1">Glycan biosynthesis; glycogen biosynthesis.</text>
</comment>
<keyword evidence="11" id="KW-0320">Glycogen biosynthesis</keyword>
<evidence type="ECO:0000256" key="5">
    <source>
        <dbReference type="ARBA" id="ARBA00013882"/>
    </source>
</evidence>
<comment type="similarity">
    <text evidence="2">Belongs to the aminoglycoside phosphotransferase family.</text>
</comment>
<dbReference type="UniPathway" id="UPA00164"/>
<evidence type="ECO:0000256" key="6">
    <source>
        <dbReference type="ARBA" id="ARBA00022600"/>
    </source>
</evidence>
<comment type="caution">
    <text evidence="17">The sequence shown here is derived from an EMBL/GenBank/DDBJ whole genome shotgun (WGS) entry which is preliminary data.</text>
</comment>
<dbReference type="Gene3D" id="3.90.1200.10">
    <property type="match status" value="1"/>
</dbReference>
<evidence type="ECO:0000256" key="2">
    <source>
        <dbReference type="ARBA" id="ARBA00006219"/>
    </source>
</evidence>
<dbReference type="EMBL" id="PKGO01000003">
    <property type="protein sequence ID" value="PKY70786.1"/>
    <property type="molecule type" value="Genomic_DNA"/>
</dbReference>
<sequence>MAISSELEHLLSEWLPRQSWFPRQQGVLGRVLASSPDVTPMSSVEVFHLDLPSGGQVYGYESVIAVGSTTQGGAEQVFRLNIPLTYRTEEELSLRSHLIGRIDDLTLGRVWVYDAAADPAYVLTMVGAIAAGRSFPGNQVNAHRVSPQAVDVDDLSSSVAVAEALSSAQVTVSDRANVTNVVIDRGLSRSVLTVFRVLNAATAAALHMPVALTKADSAAVPHVAGWMSGRWFDGYGLETCELPTLMLTGGEAEADTAWAQAVRSALEVDSGSTASFVDTAGAIGSRIGELHGDLAGIFGIVESADATSAWIKKWQERIDWAFERSPLTLEPLRGDLKRHREWLAGLDSVGGLQRIHGDLTLGNVIMAPTAGPRVRNFAEGGDGQTAEPKPPAFDLVALLRSLDYAAGYARLKRTGALEADEAPLTSGLSPDQLRDVTDSPEFEWSNRAQNSLLTGYSRAVEGAVTLDDPILRAVLIDRLLVEVVTELRNRPAWLTVPLAALTLALRGRPPKATPRGTAAHRSGPIEPTKVTKTPRAEAPEEKQASEEAQAPVGKKVGKKAAKKHEGGRAFGLDGTAAPVKKTQPAADVAGRADVADAGSEGDAAQASAWAVPGDKVSAEDFAQRAELQIPQPDEPKKKPKKAKKATKAQEKAEEKAADKAEPQAQPEPSEPDSKSDAQADVLADSPSEQKADKPSGTSSDSAEAEPQPAPAGGGLGGLVIGDYTLHEEDGDYGDETEEEEQPPAQPKSARNN</sequence>
<dbReference type="SUPFAM" id="SSF56112">
    <property type="entry name" value="Protein kinase-like (PK-like)"/>
    <property type="match status" value="1"/>
</dbReference>
<feature type="compositionally biased region" description="Basic and acidic residues" evidence="15">
    <location>
        <begin position="647"/>
        <end position="661"/>
    </location>
</feature>
<evidence type="ECO:0000256" key="8">
    <source>
        <dbReference type="ARBA" id="ARBA00022741"/>
    </source>
</evidence>
<evidence type="ECO:0000256" key="4">
    <source>
        <dbReference type="ARBA" id="ARBA00011962"/>
    </source>
</evidence>
<feature type="region of interest" description="Disordered" evidence="15">
    <location>
        <begin position="422"/>
        <end position="441"/>
    </location>
</feature>
<dbReference type="RefSeq" id="WP_101672162.1">
    <property type="nucleotide sequence ID" value="NZ_PKGO01000003.1"/>
</dbReference>
<feature type="compositionally biased region" description="Low complexity" evidence="15">
    <location>
        <begin position="585"/>
        <end position="598"/>
    </location>
</feature>
<comment type="catalytic activity">
    <reaction evidence="14">
        <text>D-maltose + ATP = alpha-maltose 1-phosphate + ADP + H(+)</text>
        <dbReference type="Rhea" id="RHEA:31915"/>
        <dbReference type="ChEBI" id="CHEBI:15378"/>
        <dbReference type="ChEBI" id="CHEBI:17306"/>
        <dbReference type="ChEBI" id="CHEBI:30616"/>
        <dbReference type="ChEBI" id="CHEBI:63576"/>
        <dbReference type="ChEBI" id="CHEBI:456216"/>
        <dbReference type="EC" id="2.7.1.175"/>
    </reaction>
</comment>
<evidence type="ECO:0000256" key="9">
    <source>
        <dbReference type="ARBA" id="ARBA00022777"/>
    </source>
</evidence>
<evidence type="ECO:0000256" key="12">
    <source>
        <dbReference type="ARBA" id="ARBA00023277"/>
    </source>
</evidence>
<gene>
    <name evidence="17" type="ORF">CYJ40_04280</name>
</gene>
<keyword evidence="6" id="KW-0321">Glycogen metabolism</keyword>
<organism evidence="17 18">
    <name type="scientific">Brevibacterium ravenspurgense</name>
    <dbReference type="NCBI Taxonomy" id="479117"/>
    <lineage>
        <taxon>Bacteria</taxon>
        <taxon>Bacillati</taxon>
        <taxon>Actinomycetota</taxon>
        <taxon>Actinomycetes</taxon>
        <taxon>Micrococcales</taxon>
        <taxon>Brevibacteriaceae</taxon>
        <taxon>Brevibacterium</taxon>
    </lineage>
</organism>
<evidence type="ECO:0000256" key="14">
    <source>
        <dbReference type="ARBA" id="ARBA00049067"/>
    </source>
</evidence>
<dbReference type="InterPro" id="IPR040999">
    <property type="entry name" value="Mak_N_cap"/>
</dbReference>